<gene>
    <name evidence="3" type="ORF">DFP76_104298</name>
</gene>
<keyword evidence="4" id="KW-1185">Reference proteome</keyword>
<comment type="caution">
    <text evidence="3">The sequence shown here is derived from an EMBL/GenBank/DDBJ whole genome shotgun (WGS) entry which is preliminary data.</text>
</comment>
<sequence length="216" mass="24344">MSSTIKKVLTSIDSFFGFLASVLMRVLLYVFSFIVCVLTVLDVLTTPFYDESSDAIFSFSLNELDNLEAVVILTFIFVTVRFFRRSKAEGVTLWPCLKSYVFVSAVSVAFSSIIYLLVLMLVMFDRGEISLSVFDEHSDLQYFSNAIFTMLALYAFAPLPKLGWLQKMSGKQEEVVSEPDQSNDFTHSEKGSVDSNMNETDSSHSSSFHLDKTDNK</sequence>
<proteinExistence type="predicted"/>
<feature type="region of interest" description="Disordered" evidence="1">
    <location>
        <begin position="173"/>
        <end position="216"/>
    </location>
</feature>
<keyword evidence="2" id="KW-0472">Membrane</keyword>
<dbReference type="Proteomes" id="UP000252086">
    <property type="component" value="Unassembled WGS sequence"/>
</dbReference>
<name>A0A366D1V2_9GAMM</name>
<feature type="transmembrane region" description="Helical" evidence="2">
    <location>
        <begin position="12"/>
        <end position="41"/>
    </location>
</feature>
<dbReference type="EMBL" id="QNRF01000004">
    <property type="protein sequence ID" value="RBO83479.1"/>
    <property type="molecule type" value="Genomic_DNA"/>
</dbReference>
<evidence type="ECO:0000256" key="1">
    <source>
        <dbReference type="SAM" id="MobiDB-lite"/>
    </source>
</evidence>
<feature type="transmembrane region" description="Helical" evidence="2">
    <location>
        <begin position="67"/>
        <end position="84"/>
    </location>
</feature>
<protein>
    <submittedName>
        <fullName evidence="3">Uncharacterized protein</fullName>
    </submittedName>
</protein>
<keyword evidence="2" id="KW-1133">Transmembrane helix</keyword>
<dbReference type="AlphaFoldDB" id="A0A366D1V2"/>
<feature type="transmembrane region" description="Helical" evidence="2">
    <location>
        <begin position="96"/>
        <end position="122"/>
    </location>
</feature>
<feature type="transmembrane region" description="Helical" evidence="2">
    <location>
        <begin position="142"/>
        <end position="159"/>
    </location>
</feature>
<dbReference type="RefSeq" id="WP_113874427.1">
    <property type="nucleotide sequence ID" value="NZ_QNRF01000004.1"/>
</dbReference>
<feature type="compositionally biased region" description="Polar residues" evidence="1">
    <location>
        <begin position="193"/>
        <end position="208"/>
    </location>
</feature>
<reference evidence="3 4" key="1">
    <citation type="submission" date="2018-06" db="EMBL/GenBank/DDBJ databases">
        <title>Genomic Encyclopedia of Type Strains, Phase III (KMG-III): the genomes of soil and plant-associated and newly described type strains.</title>
        <authorList>
            <person name="Whitman W."/>
        </authorList>
    </citation>
    <scope>NUCLEOTIDE SEQUENCE [LARGE SCALE GENOMIC DNA]</scope>
    <source>
        <strain evidence="3 4">CECT 7732</strain>
    </source>
</reference>
<evidence type="ECO:0000256" key="2">
    <source>
        <dbReference type="SAM" id="Phobius"/>
    </source>
</evidence>
<dbReference type="OrthoDB" id="9923542at2"/>
<organism evidence="3 4">
    <name type="scientific">Marinomonas aquiplantarum</name>
    <dbReference type="NCBI Taxonomy" id="491951"/>
    <lineage>
        <taxon>Bacteria</taxon>
        <taxon>Pseudomonadati</taxon>
        <taxon>Pseudomonadota</taxon>
        <taxon>Gammaproteobacteria</taxon>
        <taxon>Oceanospirillales</taxon>
        <taxon>Oceanospirillaceae</taxon>
        <taxon>Marinomonas</taxon>
    </lineage>
</organism>
<accession>A0A366D1V2</accession>
<keyword evidence="2" id="KW-0812">Transmembrane</keyword>
<evidence type="ECO:0000313" key="4">
    <source>
        <dbReference type="Proteomes" id="UP000252086"/>
    </source>
</evidence>
<evidence type="ECO:0000313" key="3">
    <source>
        <dbReference type="EMBL" id="RBO83479.1"/>
    </source>
</evidence>